<dbReference type="EMBL" id="DWZD01000051">
    <property type="protein sequence ID" value="HJA79848.1"/>
    <property type="molecule type" value="Genomic_DNA"/>
</dbReference>
<dbReference type="Proteomes" id="UP000823821">
    <property type="component" value="Unassembled WGS sequence"/>
</dbReference>
<dbReference type="SUPFAM" id="SSF55729">
    <property type="entry name" value="Acyl-CoA N-acyltransferases (Nat)"/>
    <property type="match status" value="1"/>
</dbReference>
<evidence type="ECO:0000313" key="2">
    <source>
        <dbReference type="EMBL" id="HJA79848.1"/>
    </source>
</evidence>
<dbReference type="InterPro" id="IPR016181">
    <property type="entry name" value="Acyl_CoA_acyltransferase"/>
</dbReference>
<gene>
    <name evidence="2" type="ORF">H9784_09850</name>
</gene>
<dbReference type="PANTHER" id="PTHR43792">
    <property type="entry name" value="GNAT FAMILY, PUTATIVE (AFU_ORTHOLOGUE AFUA_3G00765)-RELATED-RELATED"/>
    <property type="match status" value="1"/>
</dbReference>
<dbReference type="GO" id="GO:0016747">
    <property type="term" value="F:acyltransferase activity, transferring groups other than amino-acyl groups"/>
    <property type="evidence" value="ECO:0007669"/>
    <property type="project" value="InterPro"/>
</dbReference>
<reference evidence="2" key="1">
    <citation type="journal article" date="2021" name="PeerJ">
        <title>Extensive microbial diversity within the chicken gut microbiome revealed by metagenomics and culture.</title>
        <authorList>
            <person name="Gilroy R."/>
            <person name="Ravi A."/>
            <person name="Getino M."/>
            <person name="Pursley I."/>
            <person name="Horton D.L."/>
            <person name="Alikhan N.F."/>
            <person name="Baker D."/>
            <person name="Gharbi K."/>
            <person name="Hall N."/>
            <person name="Watson M."/>
            <person name="Adriaenssens E.M."/>
            <person name="Foster-Nyarko E."/>
            <person name="Jarju S."/>
            <person name="Secka A."/>
            <person name="Antonio M."/>
            <person name="Oren A."/>
            <person name="Chaudhuri R.R."/>
            <person name="La Ragione R."/>
            <person name="Hildebrand F."/>
            <person name="Pallen M.J."/>
        </authorList>
    </citation>
    <scope>NUCLEOTIDE SEQUENCE</scope>
    <source>
        <strain evidence="2">5032</strain>
    </source>
</reference>
<protein>
    <submittedName>
        <fullName evidence="2">GNAT family N-acetyltransferase</fullName>
    </submittedName>
</protein>
<dbReference type="PROSITE" id="PS51186">
    <property type="entry name" value="GNAT"/>
    <property type="match status" value="1"/>
</dbReference>
<comment type="caution">
    <text evidence="2">The sequence shown here is derived from an EMBL/GenBank/DDBJ whole genome shotgun (WGS) entry which is preliminary data.</text>
</comment>
<accession>A0A9D2HQT9</accession>
<reference evidence="2" key="2">
    <citation type="submission" date="2021-04" db="EMBL/GenBank/DDBJ databases">
        <authorList>
            <person name="Gilroy R."/>
        </authorList>
    </citation>
    <scope>NUCLEOTIDE SEQUENCE</scope>
    <source>
        <strain evidence="2">5032</strain>
    </source>
</reference>
<evidence type="ECO:0000313" key="3">
    <source>
        <dbReference type="Proteomes" id="UP000823821"/>
    </source>
</evidence>
<dbReference type="Pfam" id="PF13302">
    <property type="entry name" value="Acetyltransf_3"/>
    <property type="match status" value="1"/>
</dbReference>
<feature type="domain" description="N-acetyltransferase" evidence="1">
    <location>
        <begin position="9"/>
        <end position="169"/>
    </location>
</feature>
<proteinExistence type="predicted"/>
<dbReference type="InterPro" id="IPR000182">
    <property type="entry name" value="GNAT_dom"/>
</dbReference>
<evidence type="ECO:0000259" key="1">
    <source>
        <dbReference type="PROSITE" id="PS51186"/>
    </source>
</evidence>
<dbReference type="Gene3D" id="3.40.630.30">
    <property type="match status" value="1"/>
</dbReference>
<name>A0A9D2HQT9_9BACT</name>
<organism evidence="2 3">
    <name type="scientific">Candidatus Desulfovibrio intestinavium</name>
    <dbReference type="NCBI Taxonomy" id="2838534"/>
    <lineage>
        <taxon>Bacteria</taxon>
        <taxon>Pseudomonadati</taxon>
        <taxon>Thermodesulfobacteriota</taxon>
        <taxon>Desulfovibrionia</taxon>
        <taxon>Desulfovibrionales</taxon>
        <taxon>Desulfovibrionaceae</taxon>
        <taxon>Desulfovibrio</taxon>
    </lineage>
</organism>
<sequence>MMPITTERLVLRNFRADDAEELLAYFRQPRASCFYPERLTSIQDALQSIRERNARPNGAELAVCLRANGALIGNLFSQEEEHGNHGVGWHLNPAYTGRGYAAEAARAYLAFLFDQKKARRIYAYVEENNLSSQKLCERLGMRREGLLREFAAFVNDEQGRPVYENTLIYAVLRTEWAAASPCLP</sequence>
<dbReference type="InterPro" id="IPR051531">
    <property type="entry name" value="N-acetyltransferase"/>
</dbReference>
<dbReference type="AlphaFoldDB" id="A0A9D2HQT9"/>